<evidence type="ECO:0000313" key="2">
    <source>
        <dbReference type="Proteomes" id="UP000007800"/>
    </source>
</evidence>
<dbReference type="OMA" id="HNNPRLE"/>
<gene>
    <name evidence="1" type="ORF">Pmar_PMAR025564</name>
</gene>
<accession>C5LZE3</accession>
<dbReference type="AlphaFoldDB" id="C5LZE3"/>
<dbReference type="Proteomes" id="UP000007800">
    <property type="component" value="Unassembled WGS sequence"/>
</dbReference>
<keyword evidence="2" id="KW-1185">Reference proteome</keyword>
<dbReference type="GeneID" id="9037751"/>
<dbReference type="InParanoid" id="C5LZE3"/>
<reference evidence="1 2" key="1">
    <citation type="submission" date="2008-07" db="EMBL/GenBank/DDBJ databases">
        <authorList>
            <person name="El-Sayed N."/>
            <person name="Caler E."/>
            <person name="Inman J."/>
            <person name="Amedeo P."/>
            <person name="Hass B."/>
            <person name="Wortman J."/>
        </authorList>
    </citation>
    <scope>NUCLEOTIDE SEQUENCE [LARGE SCALE GENOMIC DNA]</scope>
    <source>
        <strain evidence="2">ATCC 50983 / TXsc</strain>
    </source>
</reference>
<evidence type="ECO:0000313" key="1">
    <source>
        <dbReference type="EMBL" id="EEQ97937.1"/>
    </source>
</evidence>
<organism evidence="2">
    <name type="scientific">Perkinsus marinus (strain ATCC 50983 / TXsc)</name>
    <dbReference type="NCBI Taxonomy" id="423536"/>
    <lineage>
        <taxon>Eukaryota</taxon>
        <taxon>Sar</taxon>
        <taxon>Alveolata</taxon>
        <taxon>Perkinsozoa</taxon>
        <taxon>Perkinsea</taxon>
        <taxon>Perkinsida</taxon>
        <taxon>Perkinsidae</taxon>
        <taxon>Perkinsus</taxon>
    </lineage>
</organism>
<dbReference type="RefSeq" id="XP_002765220.1">
    <property type="nucleotide sequence ID" value="XM_002765174.1"/>
</dbReference>
<protein>
    <submittedName>
        <fullName evidence="1">Uncharacterized protein</fullName>
    </submittedName>
</protein>
<feature type="non-terminal residue" evidence="1">
    <location>
        <position position="1"/>
    </location>
</feature>
<name>C5LZE3_PERM5</name>
<sequence>VLAFMDAASRATKCYDDDGHPIVADKNPKVVGHRRVLWMHREEEKVDGYFSEGRMRRRDAGLWHSLVGKYDGEKGGAKLVDAVDDKEYNTADDEGRRKIRKAYIV</sequence>
<feature type="non-terminal residue" evidence="1">
    <location>
        <position position="105"/>
    </location>
</feature>
<dbReference type="EMBL" id="GG686856">
    <property type="protein sequence ID" value="EEQ97937.1"/>
    <property type="molecule type" value="Genomic_DNA"/>
</dbReference>
<proteinExistence type="predicted"/>